<dbReference type="NCBIfam" id="NF033788">
    <property type="entry name" value="HTH_metalloreg"/>
    <property type="match status" value="1"/>
</dbReference>
<dbReference type="Proteomes" id="UP001236806">
    <property type="component" value="Unassembled WGS sequence"/>
</dbReference>
<evidence type="ECO:0000256" key="2">
    <source>
        <dbReference type="ARBA" id="ARBA00023125"/>
    </source>
</evidence>
<evidence type="ECO:0000313" key="5">
    <source>
        <dbReference type="EMBL" id="MDQ0674389.1"/>
    </source>
</evidence>
<evidence type="ECO:0000313" key="6">
    <source>
        <dbReference type="Proteomes" id="UP001236806"/>
    </source>
</evidence>
<dbReference type="GO" id="GO:0003677">
    <property type="term" value="F:DNA binding"/>
    <property type="evidence" value="ECO:0007669"/>
    <property type="project" value="UniProtKB-KW"/>
</dbReference>
<dbReference type="Gene3D" id="1.10.10.10">
    <property type="entry name" value="Winged helix-like DNA-binding domain superfamily/Winged helix DNA-binding domain"/>
    <property type="match status" value="1"/>
</dbReference>
<accession>A0ABU0PMB1</accession>
<name>A0ABU0PMB1_9MICC</name>
<evidence type="ECO:0000256" key="1">
    <source>
        <dbReference type="ARBA" id="ARBA00023015"/>
    </source>
</evidence>
<feature type="domain" description="HTH arsR-type" evidence="4">
    <location>
        <begin position="5"/>
        <end position="99"/>
    </location>
</feature>
<sequence>MRRKIPTYPCPVLPDVFGAVSNPARRVILDELRQGPRTAGELTGLLELSRSAASEHLAVLREAGLVREERHGRNRLYHLQPAGLEEIGGWVKHFEHYWNRRLDALADLLDEEKPL</sequence>
<keyword evidence="6" id="KW-1185">Reference proteome</keyword>
<comment type="caution">
    <text evidence="5">The sequence shown here is derived from an EMBL/GenBank/DDBJ whole genome shotgun (WGS) entry which is preliminary data.</text>
</comment>
<dbReference type="EMBL" id="JAUSXB010000001">
    <property type="protein sequence ID" value="MDQ0674389.1"/>
    <property type="molecule type" value="Genomic_DNA"/>
</dbReference>
<dbReference type="PANTHER" id="PTHR33154">
    <property type="entry name" value="TRANSCRIPTIONAL REGULATOR, ARSR FAMILY"/>
    <property type="match status" value="1"/>
</dbReference>
<dbReference type="PROSITE" id="PS50987">
    <property type="entry name" value="HTH_ARSR_2"/>
    <property type="match status" value="1"/>
</dbReference>
<dbReference type="InterPro" id="IPR036390">
    <property type="entry name" value="WH_DNA-bd_sf"/>
</dbReference>
<organism evidence="5 6">
    <name type="scientific">Pseudarthrobacter siccitolerans</name>
    <dbReference type="NCBI Taxonomy" id="861266"/>
    <lineage>
        <taxon>Bacteria</taxon>
        <taxon>Bacillati</taxon>
        <taxon>Actinomycetota</taxon>
        <taxon>Actinomycetes</taxon>
        <taxon>Micrococcales</taxon>
        <taxon>Micrococcaceae</taxon>
        <taxon>Pseudarthrobacter</taxon>
    </lineage>
</organism>
<dbReference type="InterPro" id="IPR036388">
    <property type="entry name" value="WH-like_DNA-bd_sf"/>
</dbReference>
<dbReference type="InterPro" id="IPR001845">
    <property type="entry name" value="HTH_ArsR_DNA-bd_dom"/>
</dbReference>
<proteinExistence type="predicted"/>
<keyword evidence="2 5" id="KW-0238">DNA-binding</keyword>
<dbReference type="CDD" id="cd00090">
    <property type="entry name" value="HTH_ARSR"/>
    <property type="match status" value="1"/>
</dbReference>
<gene>
    <name evidence="5" type="ORF">QFZ36_001950</name>
</gene>
<dbReference type="SMART" id="SM00418">
    <property type="entry name" value="HTH_ARSR"/>
    <property type="match status" value="1"/>
</dbReference>
<keyword evidence="1" id="KW-0805">Transcription regulation</keyword>
<evidence type="ECO:0000259" key="4">
    <source>
        <dbReference type="PROSITE" id="PS50987"/>
    </source>
</evidence>
<dbReference type="InterPro" id="IPR051081">
    <property type="entry name" value="HTH_MetalResp_TranReg"/>
</dbReference>
<dbReference type="SUPFAM" id="SSF46785">
    <property type="entry name" value="Winged helix' DNA-binding domain"/>
    <property type="match status" value="1"/>
</dbReference>
<keyword evidence="3" id="KW-0804">Transcription</keyword>
<dbReference type="PRINTS" id="PR00778">
    <property type="entry name" value="HTHARSR"/>
</dbReference>
<protein>
    <submittedName>
        <fullName evidence="5">DNA-binding transcriptional ArsR family regulator</fullName>
    </submittedName>
</protein>
<dbReference type="PANTHER" id="PTHR33154:SF33">
    <property type="entry name" value="TRANSCRIPTIONAL REPRESSOR SDPR"/>
    <property type="match status" value="1"/>
</dbReference>
<evidence type="ECO:0000256" key="3">
    <source>
        <dbReference type="ARBA" id="ARBA00023163"/>
    </source>
</evidence>
<dbReference type="InterPro" id="IPR011991">
    <property type="entry name" value="ArsR-like_HTH"/>
</dbReference>
<reference evidence="5 6" key="1">
    <citation type="submission" date="2023-07" db="EMBL/GenBank/DDBJ databases">
        <title>Comparative genomics of wheat-associated soil bacteria to identify genetic determinants of phenazine resistance.</title>
        <authorList>
            <person name="Mouncey N."/>
        </authorList>
    </citation>
    <scope>NUCLEOTIDE SEQUENCE [LARGE SCALE GENOMIC DNA]</scope>
    <source>
        <strain evidence="5 6">W1I3</strain>
    </source>
</reference>
<dbReference type="Pfam" id="PF01022">
    <property type="entry name" value="HTH_5"/>
    <property type="match status" value="1"/>
</dbReference>